<feature type="compositionally biased region" description="Pro residues" evidence="1">
    <location>
        <begin position="213"/>
        <end position="224"/>
    </location>
</feature>
<feature type="region of interest" description="Disordered" evidence="1">
    <location>
        <begin position="175"/>
        <end position="248"/>
    </location>
</feature>
<dbReference type="OrthoDB" id="5506901at2"/>
<proteinExistence type="predicted"/>
<evidence type="ECO:0000256" key="1">
    <source>
        <dbReference type="SAM" id="MobiDB-lite"/>
    </source>
</evidence>
<evidence type="ECO:0008006" key="5">
    <source>
        <dbReference type="Google" id="ProtNLM"/>
    </source>
</evidence>
<evidence type="ECO:0000313" key="4">
    <source>
        <dbReference type="Proteomes" id="UP000282656"/>
    </source>
</evidence>
<comment type="caution">
    <text evidence="3">The sequence shown here is derived from an EMBL/GenBank/DDBJ whole genome shotgun (WGS) entry which is preliminary data.</text>
</comment>
<dbReference type="Proteomes" id="UP000282656">
    <property type="component" value="Unassembled WGS sequence"/>
</dbReference>
<feature type="signal peptide" evidence="2">
    <location>
        <begin position="1"/>
        <end position="25"/>
    </location>
</feature>
<organism evidence="3 4">
    <name type="scientific">Corallococcus interemptor</name>
    <dbReference type="NCBI Taxonomy" id="2316720"/>
    <lineage>
        <taxon>Bacteria</taxon>
        <taxon>Pseudomonadati</taxon>
        <taxon>Myxococcota</taxon>
        <taxon>Myxococcia</taxon>
        <taxon>Myxococcales</taxon>
        <taxon>Cystobacterineae</taxon>
        <taxon>Myxococcaceae</taxon>
        <taxon>Corallococcus</taxon>
    </lineage>
</organism>
<dbReference type="EMBL" id="RAWM01000018">
    <property type="protein sequence ID" value="RKH71031.1"/>
    <property type="molecule type" value="Genomic_DNA"/>
</dbReference>
<feature type="chain" id="PRO_5017266369" description="Outer membrane protein beta-barrel domain-containing protein" evidence="2">
    <location>
        <begin position="26"/>
        <end position="504"/>
    </location>
</feature>
<evidence type="ECO:0000313" key="3">
    <source>
        <dbReference type="EMBL" id="RKH71031.1"/>
    </source>
</evidence>
<sequence length="504" mass="52744">MTRTRYASAAALLGAALLLAPAADAAPKKAAAKTAQSASKKSKASSKASKVTEARRVAVLASGPHADAARDVLEAELARRPARYEIVPESAVRAAASRLGRDPTQPAGAAAVASELGLSAVVVADTSTVGKKQQVRLTVRNGKDGKALASPPAAKPATAKLVPAAVKRQWTALERGLQKSTAPEAAPVAPPQPPTPVEPEPLKPAAPIAETPAPAPAPKTPAPEPIRKPVAAKPKEDKAPVREDEPSVAEPAVASAPIVEGALGVKLLGRSLRYKDDVFGVLRPYTLGPDVGGFALPGAPQVAGDVTLYPLAAFQKGALARLGITGSIDQSFGLKSTGSSGEVSYPTTAREWQAGLRYVIPFGEAQRHGFEITGTYGMNTFRIDAVDGERPLDLPNVEYKTAGLGLGVRAALSEKFDFNFRLGYQHPLDSGELSTDAWFPRMSAGAVTGSATLAYRLNSLLDVRLKADLRRYFFKFNPEPGDPYVAGGAVDQYPGLSLQLGFRY</sequence>
<protein>
    <recommendedName>
        <fullName evidence="5">Outer membrane protein beta-barrel domain-containing protein</fullName>
    </recommendedName>
</protein>
<dbReference type="AlphaFoldDB" id="A0A3A8QT33"/>
<dbReference type="RefSeq" id="WP_121769549.1">
    <property type="nucleotide sequence ID" value="NZ_RAWM01000018.1"/>
</dbReference>
<name>A0A3A8QT33_9BACT</name>
<feature type="compositionally biased region" description="Pro residues" evidence="1">
    <location>
        <begin position="188"/>
        <end position="204"/>
    </location>
</feature>
<evidence type="ECO:0000256" key="2">
    <source>
        <dbReference type="SAM" id="SignalP"/>
    </source>
</evidence>
<keyword evidence="4" id="KW-1185">Reference proteome</keyword>
<feature type="compositionally biased region" description="Basic and acidic residues" evidence="1">
    <location>
        <begin position="233"/>
        <end position="245"/>
    </location>
</feature>
<keyword evidence="2" id="KW-0732">Signal</keyword>
<accession>A0A3A8QT33</accession>
<gene>
    <name evidence="3" type="ORF">D7X96_09625</name>
</gene>
<reference evidence="4" key="1">
    <citation type="submission" date="2018-09" db="EMBL/GenBank/DDBJ databases">
        <authorList>
            <person name="Livingstone P.G."/>
            <person name="Whitworth D.E."/>
        </authorList>
    </citation>
    <scope>NUCLEOTIDE SEQUENCE [LARGE SCALE GENOMIC DNA]</scope>
    <source>
        <strain evidence="4">AB047A</strain>
    </source>
</reference>